<name>A0A3B3X4J7_9TELE</name>
<keyword evidence="3" id="KW-0472">Membrane</keyword>
<evidence type="ECO:0000256" key="3">
    <source>
        <dbReference type="SAM" id="Phobius"/>
    </source>
</evidence>
<dbReference type="InterPro" id="IPR016186">
    <property type="entry name" value="C-type_lectin-like/link_sf"/>
</dbReference>
<keyword evidence="3" id="KW-1133">Transmembrane helix</keyword>
<reference evidence="5" key="2">
    <citation type="submission" date="2025-09" db="UniProtKB">
        <authorList>
            <consortium name="Ensembl"/>
        </authorList>
    </citation>
    <scope>IDENTIFICATION</scope>
</reference>
<evidence type="ECO:0000256" key="1">
    <source>
        <dbReference type="ARBA" id="ARBA00004401"/>
    </source>
</evidence>
<comment type="subcellular location">
    <subcellularLocation>
        <location evidence="1">Cell membrane</location>
        <topology evidence="1">Single-pass type II membrane protein</topology>
    </subcellularLocation>
</comment>
<keyword evidence="3" id="KW-0812">Transmembrane</keyword>
<evidence type="ECO:0000259" key="4">
    <source>
        <dbReference type="PROSITE" id="PS50041"/>
    </source>
</evidence>
<proteinExistence type="predicted"/>
<sequence length="368" mass="42295">MGKPFLRHEMADEDIQYASVVFKNKKQPQSKTNKQEEVVYDEVKIPSQTAQPTSDTKGLLSDEEKRRFCQYKKLACCFGILCVILVLAMFGVFVFLHKSKLKQLEIIQTALLKKNVTLTQQNQNLTTELDQVKKTNQELQTEKKNLTTELDQVKKINQELQTEKKSLTEQIESMKKPWNEQNVSQAQWSIDQYCPKSINIDKSMFRSLCGKRLALIIFILASPNVYSLISVVSDRRCVSCQKGWTHSQSSCYAVNDAELKDQKTWEEARENCRGKSSDLTVVGNEEEKTFLKDKSWVNKNIKGYWIGLRAEGGRWKWINGSDLTNQAWIPQQPATDGRCVTSLQNREWTSVSCTDKNAWICEKKALSL</sequence>
<dbReference type="InterPro" id="IPR016187">
    <property type="entry name" value="CTDL_fold"/>
</dbReference>
<feature type="coiled-coil region" evidence="2">
    <location>
        <begin position="115"/>
        <end position="177"/>
    </location>
</feature>
<dbReference type="Pfam" id="PF00059">
    <property type="entry name" value="Lectin_C"/>
    <property type="match status" value="1"/>
</dbReference>
<dbReference type="PANTHER" id="PTHR45710">
    <property type="entry name" value="C-TYPE LECTIN DOMAIN-CONTAINING PROTEIN 180"/>
    <property type="match status" value="1"/>
</dbReference>
<evidence type="ECO:0000256" key="2">
    <source>
        <dbReference type="SAM" id="Coils"/>
    </source>
</evidence>
<feature type="transmembrane region" description="Helical" evidence="3">
    <location>
        <begin position="74"/>
        <end position="96"/>
    </location>
</feature>
<dbReference type="Gene3D" id="3.10.100.10">
    <property type="entry name" value="Mannose-Binding Protein A, subunit A"/>
    <property type="match status" value="1"/>
</dbReference>
<dbReference type="InterPro" id="IPR050828">
    <property type="entry name" value="C-type_lectin/matrix_domain"/>
</dbReference>
<dbReference type="SMART" id="SM00034">
    <property type="entry name" value="CLECT"/>
    <property type="match status" value="1"/>
</dbReference>
<accession>A0A3B3X4J7</accession>
<dbReference type="PROSITE" id="PS50041">
    <property type="entry name" value="C_TYPE_LECTIN_2"/>
    <property type="match status" value="1"/>
</dbReference>
<dbReference type="AlphaFoldDB" id="A0A3B3X4J7"/>
<reference evidence="5" key="1">
    <citation type="submission" date="2025-08" db="UniProtKB">
        <authorList>
            <consortium name="Ensembl"/>
        </authorList>
    </citation>
    <scope>IDENTIFICATION</scope>
</reference>
<dbReference type="InterPro" id="IPR001304">
    <property type="entry name" value="C-type_lectin-like"/>
</dbReference>
<dbReference type="STRING" id="48701.ENSPMEP00000009890"/>
<evidence type="ECO:0000313" key="5">
    <source>
        <dbReference type="Ensembl" id="ENSPMEP00000009890.1"/>
    </source>
</evidence>
<keyword evidence="2" id="KW-0175">Coiled coil</keyword>
<dbReference type="GO" id="GO:0005886">
    <property type="term" value="C:plasma membrane"/>
    <property type="evidence" value="ECO:0007669"/>
    <property type="project" value="UniProtKB-SubCell"/>
</dbReference>
<feature type="domain" description="C-type lectin" evidence="4">
    <location>
        <begin position="247"/>
        <end position="362"/>
    </location>
</feature>
<dbReference type="PANTHER" id="PTHR45710:SF39">
    <property type="entry name" value="C-TYPE LECTIN DOMAIN FAMILY 4 MEMBER M"/>
    <property type="match status" value="1"/>
</dbReference>
<protein>
    <recommendedName>
        <fullName evidence="4">C-type lectin domain-containing protein</fullName>
    </recommendedName>
</protein>
<organism evidence="5 6">
    <name type="scientific">Poecilia mexicana</name>
    <dbReference type="NCBI Taxonomy" id="48701"/>
    <lineage>
        <taxon>Eukaryota</taxon>
        <taxon>Metazoa</taxon>
        <taxon>Chordata</taxon>
        <taxon>Craniata</taxon>
        <taxon>Vertebrata</taxon>
        <taxon>Euteleostomi</taxon>
        <taxon>Actinopterygii</taxon>
        <taxon>Neopterygii</taxon>
        <taxon>Teleostei</taxon>
        <taxon>Neoteleostei</taxon>
        <taxon>Acanthomorphata</taxon>
        <taxon>Ovalentaria</taxon>
        <taxon>Atherinomorphae</taxon>
        <taxon>Cyprinodontiformes</taxon>
        <taxon>Poeciliidae</taxon>
        <taxon>Poeciliinae</taxon>
        <taxon>Poecilia</taxon>
    </lineage>
</organism>
<dbReference type="SUPFAM" id="SSF56436">
    <property type="entry name" value="C-type lectin-like"/>
    <property type="match status" value="1"/>
</dbReference>
<dbReference type="Ensembl" id="ENSPMET00000000037.1">
    <property type="protein sequence ID" value="ENSPMEP00000009890.1"/>
    <property type="gene ID" value="ENSPMEG00000011767.1"/>
</dbReference>
<dbReference type="Proteomes" id="UP000261480">
    <property type="component" value="Unplaced"/>
</dbReference>
<evidence type="ECO:0000313" key="6">
    <source>
        <dbReference type="Proteomes" id="UP000261480"/>
    </source>
</evidence>
<keyword evidence="6" id="KW-1185">Reference proteome</keyword>